<gene>
    <name evidence="2" type="ORF">B0A48_13630</name>
</gene>
<feature type="compositionally biased region" description="Basic and acidic residues" evidence="1">
    <location>
        <begin position="111"/>
        <end position="121"/>
    </location>
</feature>
<feature type="region of interest" description="Disordered" evidence="1">
    <location>
        <begin position="13"/>
        <end position="37"/>
    </location>
</feature>
<dbReference type="PANTHER" id="PTHR40132:SF1">
    <property type="entry name" value="PRE-MRNA-SPLICING FACTOR 38B"/>
    <property type="match status" value="1"/>
</dbReference>
<proteinExistence type="predicted"/>
<dbReference type="EMBL" id="NAJO01000033">
    <property type="protein sequence ID" value="OQO00941.1"/>
    <property type="molecule type" value="Genomic_DNA"/>
</dbReference>
<evidence type="ECO:0000256" key="1">
    <source>
        <dbReference type="SAM" id="MobiDB-lite"/>
    </source>
</evidence>
<feature type="compositionally biased region" description="Basic and acidic residues" evidence="1">
    <location>
        <begin position="131"/>
        <end position="150"/>
    </location>
</feature>
<sequence length="352" mass="39524">MPADSALDDDYIISLLSGPNPPAHLRQKRDKNAPKPNTRFLKQIVSQVDSHNAALLAKESADSRARLRALVGAGLPTSTSTSGRDHDRKRKREGGDERADRWGLALGGLGRRVDERETDRRHPSHGSRSSVRGDDSKRRKEQHEVSDGRHVPCSAPECRAKRSSSKESRLSRREGRESKRRCECEHAARSRLLAKTADTRLSYDDYDEDAADLDAGSESEPLGPSPPSVVRPRGRGAQTKSGSTMDLRFNDPTYDPSADVSLDEDVDDWDEAREALRDRAKWRSNRAARLREAGFSETHVEKWEGSGREKDDRDVRWTGKGEGREWDRGKVLDKKGRVCVKAEWTKAKKDEP</sequence>
<dbReference type="AlphaFoldDB" id="A0A1V8SPL9"/>
<dbReference type="STRING" id="1507870.A0A1V8SPL9"/>
<evidence type="ECO:0000313" key="3">
    <source>
        <dbReference type="Proteomes" id="UP000192596"/>
    </source>
</evidence>
<organism evidence="2 3">
    <name type="scientific">Cryoendolithus antarcticus</name>
    <dbReference type="NCBI Taxonomy" id="1507870"/>
    <lineage>
        <taxon>Eukaryota</taxon>
        <taxon>Fungi</taxon>
        <taxon>Dikarya</taxon>
        <taxon>Ascomycota</taxon>
        <taxon>Pezizomycotina</taxon>
        <taxon>Dothideomycetes</taxon>
        <taxon>Dothideomycetidae</taxon>
        <taxon>Cladosporiales</taxon>
        <taxon>Cladosporiaceae</taxon>
        <taxon>Cryoendolithus</taxon>
    </lineage>
</organism>
<comment type="caution">
    <text evidence="2">The sequence shown here is derived from an EMBL/GenBank/DDBJ whole genome shotgun (WGS) entry which is preliminary data.</text>
</comment>
<feature type="region of interest" description="Disordered" evidence="1">
    <location>
        <begin position="290"/>
        <end position="329"/>
    </location>
</feature>
<feature type="region of interest" description="Disordered" evidence="1">
    <location>
        <begin position="68"/>
        <end position="267"/>
    </location>
</feature>
<protein>
    <submittedName>
        <fullName evidence="2">Uncharacterized protein</fullName>
    </submittedName>
</protein>
<feature type="compositionally biased region" description="Acidic residues" evidence="1">
    <location>
        <begin position="204"/>
        <end position="217"/>
    </location>
</feature>
<dbReference type="InParanoid" id="A0A1V8SPL9"/>
<accession>A0A1V8SPL9</accession>
<dbReference type="OrthoDB" id="2431475at2759"/>
<reference evidence="3" key="1">
    <citation type="submission" date="2017-03" db="EMBL/GenBank/DDBJ databases">
        <title>Genomes of endolithic fungi from Antarctica.</title>
        <authorList>
            <person name="Coleine C."/>
            <person name="Masonjones S."/>
            <person name="Stajich J.E."/>
        </authorList>
    </citation>
    <scope>NUCLEOTIDE SEQUENCE [LARGE SCALE GENOMIC DNA]</scope>
    <source>
        <strain evidence="3">CCFEE 5527</strain>
    </source>
</reference>
<dbReference type="Proteomes" id="UP000192596">
    <property type="component" value="Unassembled WGS sequence"/>
</dbReference>
<dbReference type="PANTHER" id="PTHR40132">
    <property type="entry name" value="PRE-MRNA-SPLICING FACTOR 38B"/>
    <property type="match status" value="1"/>
</dbReference>
<evidence type="ECO:0000313" key="2">
    <source>
        <dbReference type="EMBL" id="OQO00941.1"/>
    </source>
</evidence>
<name>A0A1V8SPL9_9PEZI</name>
<feature type="compositionally biased region" description="Basic and acidic residues" evidence="1">
    <location>
        <begin position="158"/>
        <end position="188"/>
    </location>
</feature>
<keyword evidence="3" id="KW-1185">Reference proteome</keyword>